<dbReference type="SUPFAM" id="SSF64288">
    <property type="entry name" value="Chorismate lyase-like"/>
    <property type="match status" value="1"/>
</dbReference>
<dbReference type="InterPro" id="IPR036390">
    <property type="entry name" value="WH_DNA-bd_sf"/>
</dbReference>
<dbReference type="InterPro" id="IPR000524">
    <property type="entry name" value="Tscrpt_reg_HTH_GntR"/>
</dbReference>
<sequence>MRKTPPRYIEIAQYLEDSIQQGDYPIGQRLPTEAMLCSQYEISRFTARNALSLLEEKGLIQRTQGRGSVVISLNTSMFKGAWSSIDELLEHASTVRTQVNAISKVTADFDLAHKLGVEINQELIQIEGVRYKYEGGKENPICTLRIWILAEFSGILEELPKLKGSIAGLLENKFGKRSASVEQTVSACIINSQEAQTLNVKEGDAALYLLRKFVDDNNGVYEVSESILPASRFNYQMRLIRN</sequence>
<dbReference type="Pfam" id="PF00392">
    <property type="entry name" value="GntR"/>
    <property type="match status" value="1"/>
</dbReference>
<evidence type="ECO:0000256" key="1">
    <source>
        <dbReference type="ARBA" id="ARBA00023015"/>
    </source>
</evidence>
<dbReference type="GO" id="GO:0003677">
    <property type="term" value="F:DNA binding"/>
    <property type="evidence" value="ECO:0007669"/>
    <property type="project" value="UniProtKB-KW"/>
</dbReference>
<feature type="domain" description="HTH gntR-type" evidence="4">
    <location>
        <begin position="5"/>
        <end position="73"/>
    </location>
</feature>
<dbReference type="PROSITE" id="PS50949">
    <property type="entry name" value="HTH_GNTR"/>
    <property type="match status" value="1"/>
</dbReference>
<dbReference type="PANTHER" id="PTHR44846">
    <property type="entry name" value="MANNOSYL-D-GLYCERATE TRANSPORT/METABOLISM SYSTEM REPRESSOR MNGR-RELATED"/>
    <property type="match status" value="1"/>
</dbReference>
<keyword evidence="1" id="KW-0805">Transcription regulation</keyword>
<dbReference type="InterPro" id="IPR036388">
    <property type="entry name" value="WH-like_DNA-bd_sf"/>
</dbReference>
<gene>
    <name evidence="5" type="ORF">DFP81_101357</name>
</gene>
<dbReference type="SUPFAM" id="SSF46785">
    <property type="entry name" value="Winged helix' DNA-binding domain"/>
    <property type="match status" value="1"/>
</dbReference>
<dbReference type="Pfam" id="PF07702">
    <property type="entry name" value="UTRA"/>
    <property type="match status" value="1"/>
</dbReference>
<comment type="caution">
    <text evidence="5">The sequence shown here is derived from an EMBL/GenBank/DDBJ whole genome shotgun (WGS) entry which is preliminary data.</text>
</comment>
<dbReference type="OrthoDB" id="5450856at2"/>
<dbReference type="Gene3D" id="1.10.10.10">
    <property type="entry name" value="Winged helix-like DNA-binding domain superfamily/Winged helix DNA-binding domain"/>
    <property type="match status" value="1"/>
</dbReference>
<accession>A0A3E0DT99</accession>
<organism evidence="5 6">
    <name type="scientific">Marinomonas pollencensis</name>
    <dbReference type="NCBI Taxonomy" id="491954"/>
    <lineage>
        <taxon>Bacteria</taxon>
        <taxon>Pseudomonadati</taxon>
        <taxon>Pseudomonadota</taxon>
        <taxon>Gammaproteobacteria</taxon>
        <taxon>Oceanospirillales</taxon>
        <taxon>Oceanospirillaceae</taxon>
        <taxon>Marinomonas</taxon>
    </lineage>
</organism>
<dbReference type="Gene3D" id="3.40.1410.10">
    <property type="entry name" value="Chorismate lyase-like"/>
    <property type="match status" value="1"/>
</dbReference>
<keyword evidence="3" id="KW-0804">Transcription</keyword>
<evidence type="ECO:0000259" key="4">
    <source>
        <dbReference type="PROSITE" id="PS50949"/>
    </source>
</evidence>
<dbReference type="SMART" id="SM00345">
    <property type="entry name" value="HTH_GNTR"/>
    <property type="match status" value="1"/>
</dbReference>
<name>A0A3E0DT99_9GAMM</name>
<evidence type="ECO:0000256" key="3">
    <source>
        <dbReference type="ARBA" id="ARBA00023163"/>
    </source>
</evidence>
<protein>
    <submittedName>
        <fullName evidence="5">GntR family transcriptional regulator</fullName>
    </submittedName>
</protein>
<dbReference type="PRINTS" id="PR00035">
    <property type="entry name" value="HTHGNTR"/>
</dbReference>
<dbReference type="GO" id="GO:0045892">
    <property type="term" value="P:negative regulation of DNA-templated transcription"/>
    <property type="evidence" value="ECO:0007669"/>
    <property type="project" value="TreeGrafter"/>
</dbReference>
<keyword evidence="6" id="KW-1185">Reference proteome</keyword>
<dbReference type="AlphaFoldDB" id="A0A3E0DT99"/>
<reference evidence="5 6" key="1">
    <citation type="submission" date="2018-08" db="EMBL/GenBank/DDBJ databases">
        <title>Genomic Encyclopedia of Type Strains, Phase III (KMG-III): the genomes of soil and plant-associated and newly described type strains.</title>
        <authorList>
            <person name="Whitman W."/>
        </authorList>
    </citation>
    <scope>NUCLEOTIDE SEQUENCE [LARGE SCALE GENOMIC DNA]</scope>
    <source>
        <strain evidence="5 6">CECT 7375</strain>
    </source>
</reference>
<dbReference type="EMBL" id="QUNG01000001">
    <property type="protein sequence ID" value="REG86789.1"/>
    <property type="molecule type" value="Genomic_DNA"/>
</dbReference>
<dbReference type="RefSeq" id="WP_115896031.1">
    <property type="nucleotide sequence ID" value="NZ_QUNG01000001.1"/>
</dbReference>
<dbReference type="GO" id="GO:0003700">
    <property type="term" value="F:DNA-binding transcription factor activity"/>
    <property type="evidence" value="ECO:0007669"/>
    <property type="project" value="InterPro"/>
</dbReference>
<dbReference type="PANTHER" id="PTHR44846:SF17">
    <property type="entry name" value="GNTR-FAMILY TRANSCRIPTIONAL REGULATOR"/>
    <property type="match status" value="1"/>
</dbReference>
<proteinExistence type="predicted"/>
<dbReference type="SMART" id="SM00866">
    <property type="entry name" value="UTRA"/>
    <property type="match status" value="1"/>
</dbReference>
<evidence type="ECO:0000313" key="5">
    <source>
        <dbReference type="EMBL" id="REG86789.1"/>
    </source>
</evidence>
<dbReference type="InterPro" id="IPR028978">
    <property type="entry name" value="Chorismate_lyase_/UTRA_dom_sf"/>
</dbReference>
<dbReference type="CDD" id="cd07377">
    <property type="entry name" value="WHTH_GntR"/>
    <property type="match status" value="1"/>
</dbReference>
<keyword evidence="2" id="KW-0238">DNA-binding</keyword>
<dbReference type="InterPro" id="IPR050679">
    <property type="entry name" value="Bact_HTH_transcr_reg"/>
</dbReference>
<evidence type="ECO:0000313" key="6">
    <source>
        <dbReference type="Proteomes" id="UP000256542"/>
    </source>
</evidence>
<dbReference type="Proteomes" id="UP000256542">
    <property type="component" value="Unassembled WGS sequence"/>
</dbReference>
<dbReference type="InterPro" id="IPR011663">
    <property type="entry name" value="UTRA"/>
</dbReference>
<evidence type="ECO:0000256" key="2">
    <source>
        <dbReference type="ARBA" id="ARBA00023125"/>
    </source>
</evidence>